<evidence type="ECO:0000256" key="2">
    <source>
        <dbReference type="ARBA" id="ARBA00005061"/>
    </source>
</evidence>
<name>C3JCW3_POREA</name>
<comment type="similarity">
    <text evidence="3">Belongs to the PTPS family. QueD subfamily.</text>
</comment>
<dbReference type="GO" id="GO:0070497">
    <property type="term" value="F:6-carboxytetrahydropterin synthase activity"/>
    <property type="evidence" value="ECO:0007669"/>
    <property type="project" value="UniProtKB-EC"/>
</dbReference>
<evidence type="ECO:0000256" key="8">
    <source>
        <dbReference type="ARBA" id="ARBA00023239"/>
    </source>
</evidence>
<evidence type="ECO:0000256" key="4">
    <source>
        <dbReference type="ARBA" id="ARBA00012982"/>
    </source>
</evidence>
<dbReference type="Proteomes" id="UP000004295">
    <property type="component" value="Unassembled WGS sequence"/>
</dbReference>
<evidence type="ECO:0000256" key="7">
    <source>
        <dbReference type="ARBA" id="ARBA00022833"/>
    </source>
</evidence>
<dbReference type="Gene3D" id="3.30.479.10">
    <property type="entry name" value="6-pyruvoyl tetrahydropterin synthase/QueD"/>
    <property type="match status" value="2"/>
</dbReference>
<dbReference type="SUPFAM" id="SSF55620">
    <property type="entry name" value="Tetrahydrobiopterin biosynthesis enzymes-like"/>
    <property type="match status" value="1"/>
</dbReference>
<dbReference type="Pfam" id="PF01242">
    <property type="entry name" value="PTPS"/>
    <property type="match status" value="1"/>
</dbReference>
<evidence type="ECO:0000313" key="12">
    <source>
        <dbReference type="Proteomes" id="UP000004295"/>
    </source>
</evidence>
<dbReference type="InterPro" id="IPR007115">
    <property type="entry name" value="6-PTP_synth/QueD"/>
</dbReference>
<evidence type="ECO:0000256" key="5">
    <source>
        <dbReference type="ARBA" id="ARBA00018141"/>
    </source>
</evidence>
<dbReference type="UniPathway" id="UPA00391"/>
<dbReference type="InterPro" id="IPR038418">
    <property type="entry name" value="6-PTP_synth/QueD_sf"/>
</dbReference>
<sequence>MKMNENKNRPSLLTAERYHDISMGHRVVGHESKCRHLHGHNYRIHFVCTAPELDALGRVIDFGVIKERLCLWVEEAWDHKMMLWQEDPLLPQLKEIAPEDLVIVPFNPTAEAMARYLVEEVAPHNLEGTGVTLVACTVEETAKCRASYRLLPC</sequence>
<protein>
    <recommendedName>
        <fullName evidence="5">6-carboxy-5,6,7,8-tetrahydropterin synthase</fullName>
        <ecNumber evidence="4">4.1.2.50</ecNumber>
    </recommendedName>
    <alternativeName>
        <fullName evidence="9">Queuosine biosynthesis protein QueD</fullName>
    </alternativeName>
</protein>
<evidence type="ECO:0000256" key="10">
    <source>
        <dbReference type="ARBA" id="ARBA00048807"/>
    </source>
</evidence>
<proteinExistence type="inferred from homology"/>
<dbReference type="PANTHER" id="PTHR12589">
    <property type="entry name" value="PYRUVOYL TETRAHYDROBIOPTERIN SYNTHASE"/>
    <property type="match status" value="1"/>
</dbReference>
<comment type="caution">
    <text evidence="11">The sequence shown here is derived from an EMBL/GenBank/DDBJ whole genome shotgun (WGS) entry which is preliminary data.</text>
</comment>
<keyword evidence="8" id="KW-0456">Lyase</keyword>
<accession>C3JCW3</accession>
<dbReference type="GeneID" id="93366244"/>
<dbReference type="GO" id="GO:0046872">
    <property type="term" value="F:metal ion binding"/>
    <property type="evidence" value="ECO:0007669"/>
    <property type="project" value="UniProtKB-KW"/>
</dbReference>
<keyword evidence="7" id="KW-0862">Zinc</keyword>
<dbReference type="EMBL" id="ACNN01000035">
    <property type="protein sequence ID" value="EEN82035.1"/>
    <property type="molecule type" value="Genomic_DNA"/>
</dbReference>
<evidence type="ECO:0000256" key="9">
    <source>
        <dbReference type="ARBA" id="ARBA00031449"/>
    </source>
</evidence>
<comment type="pathway">
    <text evidence="2">Purine metabolism; 7-cyano-7-deazaguanine biosynthesis.</text>
</comment>
<dbReference type="PANTHER" id="PTHR12589:SF7">
    <property type="entry name" value="6-PYRUVOYL TETRAHYDROBIOPTERIN SYNTHASE"/>
    <property type="match status" value="1"/>
</dbReference>
<evidence type="ECO:0000313" key="11">
    <source>
        <dbReference type="EMBL" id="EEN82035.1"/>
    </source>
</evidence>
<reference evidence="11 12" key="1">
    <citation type="submission" date="2009-04" db="EMBL/GenBank/DDBJ databases">
        <authorList>
            <person name="Sebastian Y."/>
            <person name="Madupu R."/>
            <person name="Durkin A.S."/>
            <person name="Torralba M."/>
            <person name="Methe B."/>
            <person name="Sutton G.G."/>
            <person name="Strausberg R.L."/>
            <person name="Nelson K.E."/>
        </authorList>
    </citation>
    <scope>NUCLEOTIDE SEQUENCE [LARGE SCALE GENOMIC DNA]</scope>
    <source>
        <strain evidence="12">ATCC 35406 / BCRC 14492 / JCM 8526 / NCTC 13058 / HG 370</strain>
    </source>
</reference>
<keyword evidence="12" id="KW-1185">Reference proteome</keyword>
<dbReference type="STRING" id="553175.POREN0001_1984"/>
<dbReference type="AlphaFoldDB" id="C3JCW3"/>
<dbReference type="RefSeq" id="WP_004335140.1">
    <property type="nucleotide sequence ID" value="NZ_ACNN01000035.1"/>
</dbReference>
<organism evidence="11 12">
    <name type="scientific">Porphyromonas endodontalis (strain ATCC 35406 / DSM 24491 / JCM 8526 / CCUG 16442 / BCRC 14492 / NCTC 13058 / HG 370)</name>
    <name type="common">Bacteroides endodontalis</name>
    <dbReference type="NCBI Taxonomy" id="553175"/>
    <lineage>
        <taxon>Bacteria</taxon>
        <taxon>Pseudomonadati</taxon>
        <taxon>Bacteroidota</taxon>
        <taxon>Bacteroidia</taxon>
        <taxon>Bacteroidales</taxon>
        <taxon>Porphyromonadaceae</taxon>
        <taxon>Porphyromonas</taxon>
    </lineage>
</organism>
<comment type="cofactor">
    <cofactor evidence="1">
        <name>Zn(2+)</name>
        <dbReference type="ChEBI" id="CHEBI:29105"/>
    </cofactor>
</comment>
<dbReference type="eggNOG" id="COG0720">
    <property type="taxonomic scope" value="Bacteria"/>
</dbReference>
<evidence type="ECO:0000256" key="1">
    <source>
        <dbReference type="ARBA" id="ARBA00001947"/>
    </source>
</evidence>
<comment type="catalytic activity">
    <reaction evidence="10">
        <text>7,8-dihydroneopterin 3'-triphosphate + H2O = 6-carboxy-5,6,7,8-tetrahydropterin + triphosphate + acetaldehyde + 2 H(+)</text>
        <dbReference type="Rhea" id="RHEA:27966"/>
        <dbReference type="ChEBI" id="CHEBI:15343"/>
        <dbReference type="ChEBI" id="CHEBI:15377"/>
        <dbReference type="ChEBI" id="CHEBI:15378"/>
        <dbReference type="ChEBI" id="CHEBI:18036"/>
        <dbReference type="ChEBI" id="CHEBI:58462"/>
        <dbReference type="ChEBI" id="CHEBI:61032"/>
        <dbReference type="EC" id="4.1.2.50"/>
    </reaction>
</comment>
<gene>
    <name evidence="11" type="primary">queD</name>
    <name evidence="11" type="ORF">POREN0001_1984</name>
</gene>
<evidence type="ECO:0000256" key="3">
    <source>
        <dbReference type="ARBA" id="ARBA00008900"/>
    </source>
</evidence>
<evidence type="ECO:0000256" key="6">
    <source>
        <dbReference type="ARBA" id="ARBA00022723"/>
    </source>
</evidence>
<keyword evidence="6" id="KW-0479">Metal-binding</keyword>
<dbReference type="EC" id="4.1.2.50" evidence="4"/>